<dbReference type="SUPFAM" id="SSF52047">
    <property type="entry name" value="RNI-like"/>
    <property type="match status" value="1"/>
</dbReference>
<dbReference type="Gene3D" id="3.80.10.10">
    <property type="entry name" value="Ribonuclease Inhibitor"/>
    <property type="match status" value="1"/>
</dbReference>
<dbReference type="SMART" id="SM00368">
    <property type="entry name" value="LRR_RI"/>
    <property type="match status" value="2"/>
</dbReference>
<keyword evidence="1" id="KW-0433">Leucine-rich repeat</keyword>
<name>A0A3Q3WSM7_MOLML</name>
<keyword evidence="2" id="KW-0677">Repeat</keyword>
<dbReference type="STRING" id="94237.ENSMMOP00000021173"/>
<dbReference type="Proteomes" id="UP000261620">
    <property type="component" value="Unplaced"/>
</dbReference>
<evidence type="ECO:0000313" key="4">
    <source>
        <dbReference type="Proteomes" id="UP000261620"/>
    </source>
</evidence>
<evidence type="ECO:0000313" key="3">
    <source>
        <dbReference type="Ensembl" id="ENSMMOP00000021173.1"/>
    </source>
</evidence>
<protein>
    <submittedName>
        <fullName evidence="3">Uncharacterized protein</fullName>
    </submittedName>
</protein>
<dbReference type="Pfam" id="PF00560">
    <property type="entry name" value="LRR_1"/>
    <property type="match status" value="1"/>
</dbReference>
<dbReference type="InterPro" id="IPR001611">
    <property type="entry name" value="Leu-rich_rpt"/>
</dbReference>
<dbReference type="AlphaFoldDB" id="A0A3Q3WSM7"/>
<dbReference type="PROSITE" id="PS51450">
    <property type="entry name" value="LRR"/>
    <property type="match status" value="1"/>
</dbReference>
<organism evidence="3 4">
    <name type="scientific">Mola mola</name>
    <name type="common">Ocean sunfish</name>
    <name type="synonym">Tetraodon mola</name>
    <dbReference type="NCBI Taxonomy" id="94237"/>
    <lineage>
        <taxon>Eukaryota</taxon>
        <taxon>Metazoa</taxon>
        <taxon>Chordata</taxon>
        <taxon>Craniata</taxon>
        <taxon>Vertebrata</taxon>
        <taxon>Euteleostomi</taxon>
        <taxon>Actinopterygii</taxon>
        <taxon>Neopterygii</taxon>
        <taxon>Teleostei</taxon>
        <taxon>Neoteleostei</taxon>
        <taxon>Acanthomorphata</taxon>
        <taxon>Eupercaria</taxon>
        <taxon>Tetraodontiformes</taxon>
        <taxon>Molidae</taxon>
        <taxon>Mola</taxon>
    </lineage>
</organism>
<evidence type="ECO:0000256" key="1">
    <source>
        <dbReference type="ARBA" id="ARBA00022614"/>
    </source>
</evidence>
<sequence length="90" mass="9840">INTSHATHSFIRLSGCNLSAKSCAALVSVLTSKTSNLRELDLSNNDLCDVGADLLSDGLKSQNCKLEILRSAFVEKILEHLSQVTIKYLY</sequence>
<keyword evidence="4" id="KW-1185">Reference proteome</keyword>
<dbReference type="InterPro" id="IPR051261">
    <property type="entry name" value="NLR"/>
</dbReference>
<dbReference type="Ensembl" id="ENSMMOT00000021529.1">
    <property type="protein sequence ID" value="ENSMMOP00000021173.1"/>
    <property type="gene ID" value="ENSMMOG00000016107.1"/>
</dbReference>
<reference evidence="3" key="2">
    <citation type="submission" date="2025-09" db="UniProtKB">
        <authorList>
            <consortium name="Ensembl"/>
        </authorList>
    </citation>
    <scope>IDENTIFICATION</scope>
</reference>
<dbReference type="InterPro" id="IPR032675">
    <property type="entry name" value="LRR_dom_sf"/>
</dbReference>
<reference evidence="3" key="1">
    <citation type="submission" date="2025-08" db="UniProtKB">
        <authorList>
            <consortium name="Ensembl"/>
        </authorList>
    </citation>
    <scope>IDENTIFICATION</scope>
</reference>
<dbReference type="PANTHER" id="PTHR24106">
    <property type="entry name" value="NACHT, LRR AND CARD DOMAINS-CONTAINING"/>
    <property type="match status" value="1"/>
</dbReference>
<accession>A0A3Q3WSM7</accession>
<evidence type="ECO:0000256" key="2">
    <source>
        <dbReference type="ARBA" id="ARBA00022737"/>
    </source>
</evidence>
<dbReference type="OMA" id="ITEVGCT"/>
<proteinExistence type="predicted"/>